<evidence type="ECO:0000313" key="1">
    <source>
        <dbReference type="EMBL" id="KKN81219.1"/>
    </source>
</evidence>
<proteinExistence type="predicted"/>
<reference evidence="1" key="1">
    <citation type="journal article" date="2015" name="Nature">
        <title>Complex archaea that bridge the gap between prokaryotes and eukaryotes.</title>
        <authorList>
            <person name="Spang A."/>
            <person name="Saw J.H."/>
            <person name="Jorgensen S.L."/>
            <person name="Zaremba-Niedzwiedzka K."/>
            <person name="Martijn J."/>
            <person name="Lind A.E."/>
            <person name="van Eijk R."/>
            <person name="Schleper C."/>
            <person name="Guy L."/>
            <person name="Ettema T.J."/>
        </authorList>
    </citation>
    <scope>NUCLEOTIDE SEQUENCE</scope>
</reference>
<organism evidence="1">
    <name type="scientific">marine sediment metagenome</name>
    <dbReference type="NCBI Taxonomy" id="412755"/>
    <lineage>
        <taxon>unclassified sequences</taxon>
        <taxon>metagenomes</taxon>
        <taxon>ecological metagenomes</taxon>
    </lineage>
</organism>
<sequence length="50" mass="5204">MEANLKCQPDIVGYQRGQGNEVQVLEKAQGQALTGSGGAVSLKFGLDLIA</sequence>
<gene>
    <name evidence="1" type="ORF">LCGC14_0321730</name>
</gene>
<name>A0A0F9TPF5_9ZZZZ</name>
<dbReference type="AlphaFoldDB" id="A0A0F9TPF5"/>
<comment type="caution">
    <text evidence="1">The sequence shown here is derived from an EMBL/GenBank/DDBJ whole genome shotgun (WGS) entry which is preliminary data.</text>
</comment>
<accession>A0A0F9TPF5</accession>
<protein>
    <submittedName>
        <fullName evidence="1">Uncharacterized protein</fullName>
    </submittedName>
</protein>
<dbReference type="EMBL" id="LAZR01000218">
    <property type="protein sequence ID" value="KKN81219.1"/>
    <property type="molecule type" value="Genomic_DNA"/>
</dbReference>